<evidence type="ECO:0000313" key="4">
    <source>
        <dbReference type="Proteomes" id="UP000179786"/>
    </source>
</evidence>
<reference evidence="3 4" key="1">
    <citation type="submission" date="2016-09" db="EMBL/GenBank/DDBJ databases">
        <title>Pseudoalteromonas amylolytica sp. nov., isolated from the surface seawater.</title>
        <authorList>
            <person name="Wu Y.-H."/>
            <person name="Cheng H."/>
            <person name="Jin X.-B."/>
            <person name="Wang C.-S."/>
            <person name="Xu X.-W."/>
        </authorList>
    </citation>
    <scope>NUCLEOTIDE SEQUENCE [LARGE SCALE GENOMIC DNA]</scope>
    <source>
        <strain evidence="3 4">JW1</strain>
    </source>
</reference>
<dbReference type="AlphaFoldDB" id="A0A1S1MX96"/>
<dbReference type="GO" id="GO:0016787">
    <property type="term" value="F:hydrolase activity"/>
    <property type="evidence" value="ECO:0007669"/>
    <property type="project" value="UniProtKB-KW"/>
</dbReference>
<dbReference type="PANTHER" id="PTHR46118:SF4">
    <property type="entry name" value="PROTEIN ABHD11"/>
    <property type="match status" value="1"/>
</dbReference>
<evidence type="ECO:0000256" key="1">
    <source>
        <dbReference type="ARBA" id="ARBA00022801"/>
    </source>
</evidence>
<dbReference type="Gene3D" id="3.40.50.1820">
    <property type="entry name" value="alpha/beta hydrolase"/>
    <property type="match status" value="1"/>
</dbReference>
<dbReference type="Pfam" id="PF00561">
    <property type="entry name" value="Abhydrolase_1"/>
    <property type="match status" value="1"/>
</dbReference>
<dbReference type="InterPro" id="IPR000073">
    <property type="entry name" value="AB_hydrolase_1"/>
</dbReference>
<dbReference type="STRING" id="1859457.BET10_12575"/>
<feature type="domain" description="AB hydrolase-1" evidence="2">
    <location>
        <begin position="12"/>
        <end position="245"/>
    </location>
</feature>
<dbReference type="Proteomes" id="UP000179786">
    <property type="component" value="Unassembled WGS sequence"/>
</dbReference>
<dbReference type="InterPro" id="IPR000639">
    <property type="entry name" value="Epox_hydrolase-like"/>
</dbReference>
<dbReference type="InterPro" id="IPR029058">
    <property type="entry name" value="AB_hydrolase_fold"/>
</dbReference>
<sequence length="258" mass="28718">MLLNYTQTGSGPHVILMHGLFGSLDNLNIVAKALAEHFTVTNVDLRNHGLSFHHEVMDYPTMASDVIALMDHLQIEKAHLVGHSMGGKVAMQVAMIDQQRVERLAILDIAPVAYHSRHDSIIAGLQAVEDALTHAKIQSRSEADKIMAQYIEELGVRQFLLKSLAKNEHSKLAWRFNLTSICKNYSKITANINATHSCLCDTLFIKGNNSDYILPEHKDAITQSFSNAKAKVIHGAGHWLHAEKPQSVNRSIIDFLQL</sequence>
<dbReference type="EMBL" id="MKJU01000025">
    <property type="protein sequence ID" value="OHU91633.1"/>
    <property type="molecule type" value="Genomic_DNA"/>
</dbReference>
<dbReference type="SUPFAM" id="SSF53474">
    <property type="entry name" value="alpha/beta-Hydrolases"/>
    <property type="match status" value="1"/>
</dbReference>
<accession>A0A1S1MX96</accession>
<evidence type="ECO:0000313" key="3">
    <source>
        <dbReference type="EMBL" id="OHU91633.1"/>
    </source>
</evidence>
<comment type="caution">
    <text evidence="3">The sequence shown here is derived from an EMBL/GenBank/DDBJ whole genome shotgun (WGS) entry which is preliminary data.</text>
</comment>
<proteinExistence type="predicted"/>
<name>A0A1S1MX96_9GAMM</name>
<keyword evidence="1" id="KW-0378">Hydrolase</keyword>
<evidence type="ECO:0000259" key="2">
    <source>
        <dbReference type="Pfam" id="PF00561"/>
    </source>
</evidence>
<dbReference type="PANTHER" id="PTHR46118">
    <property type="entry name" value="PROTEIN ABHD11"/>
    <property type="match status" value="1"/>
</dbReference>
<dbReference type="OrthoDB" id="9808398at2"/>
<dbReference type="RefSeq" id="WP_070985547.1">
    <property type="nucleotide sequence ID" value="NZ_MKJU01000025.1"/>
</dbReference>
<gene>
    <name evidence="3" type="ORF">BET10_12575</name>
</gene>
<dbReference type="PRINTS" id="PR00412">
    <property type="entry name" value="EPOXHYDRLASE"/>
</dbReference>
<keyword evidence="4" id="KW-1185">Reference proteome</keyword>
<protein>
    <submittedName>
        <fullName evidence="3">Acyl-CoA esterase</fullName>
    </submittedName>
</protein>
<organism evidence="3 4">
    <name type="scientific">Pseudoalteromonas amylolytica</name>
    <dbReference type="NCBI Taxonomy" id="1859457"/>
    <lineage>
        <taxon>Bacteria</taxon>
        <taxon>Pseudomonadati</taxon>
        <taxon>Pseudomonadota</taxon>
        <taxon>Gammaproteobacteria</taxon>
        <taxon>Alteromonadales</taxon>
        <taxon>Pseudoalteromonadaceae</taxon>
        <taxon>Pseudoalteromonas</taxon>
    </lineage>
</organism>